<dbReference type="InterPro" id="IPR000182">
    <property type="entry name" value="GNAT_dom"/>
</dbReference>
<evidence type="ECO:0000256" key="3">
    <source>
        <dbReference type="ARBA" id="ARBA00038502"/>
    </source>
</evidence>
<dbReference type="EMBL" id="JAPEUR010000042">
    <property type="protein sequence ID" value="KAJ4326482.1"/>
    <property type="molecule type" value="Genomic_DNA"/>
</dbReference>
<comment type="similarity">
    <text evidence="3">Belongs to the acetyltransferase family. RimJ subfamily.</text>
</comment>
<evidence type="ECO:0000256" key="2">
    <source>
        <dbReference type="ARBA" id="ARBA00023315"/>
    </source>
</evidence>
<keyword evidence="1" id="KW-0808">Transferase</keyword>
<sequence>MMAGPTILSSPSPPSEEAGTILLETERLIIRRYFLSDAPAMAETGNDTLVSANLRAGFPSPYRLSDAEAFLSTVCKPDGTAYPQHNGIFVKPLTADNPSAEPRFIGAVGVIPKGDVYFRTWELGYWLGSASWGKGYATEAIGAFVRWCFDTWPGLNRIEGEAYGSNEASQKVMKKCGFVDEGTRRGAAEKLGVLMDVVNFGLLRSDLEGVKELVRDS</sequence>
<keyword evidence="6" id="KW-1185">Reference proteome</keyword>
<keyword evidence="2" id="KW-0012">Acyltransferase</keyword>
<dbReference type="OrthoDB" id="630895at2759"/>
<organism evidence="5 6">
    <name type="scientific">Fusarium piperis</name>
    <dbReference type="NCBI Taxonomy" id="1435070"/>
    <lineage>
        <taxon>Eukaryota</taxon>
        <taxon>Fungi</taxon>
        <taxon>Dikarya</taxon>
        <taxon>Ascomycota</taxon>
        <taxon>Pezizomycotina</taxon>
        <taxon>Sordariomycetes</taxon>
        <taxon>Hypocreomycetidae</taxon>
        <taxon>Hypocreales</taxon>
        <taxon>Nectriaceae</taxon>
        <taxon>Fusarium</taxon>
        <taxon>Fusarium solani species complex</taxon>
    </lineage>
</organism>
<comment type="caution">
    <text evidence="5">The sequence shown here is derived from an EMBL/GenBank/DDBJ whole genome shotgun (WGS) entry which is preliminary data.</text>
</comment>
<protein>
    <recommendedName>
        <fullName evidence="4">N-acetyltransferase domain-containing protein</fullName>
    </recommendedName>
</protein>
<gene>
    <name evidence="5" type="ORF">N0V84_003112</name>
</gene>
<dbReference type="Gene3D" id="3.40.630.30">
    <property type="match status" value="1"/>
</dbReference>
<dbReference type="PROSITE" id="PS51186">
    <property type="entry name" value="GNAT"/>
    <property type="match status" value="1"/>
</dbReference>
<dbReference type="PANTHER" id="PTHR43792">
    <property type="entry name" value="GNAT FAMILY, PUTATIVE (AFU_ORTHOLOGUE AFUA_3G00765)-RELATED-RELATED"/>
    <property type="match status" value="1"/>
</dbReference>
<evidence type="ECO:0000256" key="1">
    <source>
        <dbReference type="ARBA" id="ARBA00022679"/>
    </source>
</evidence>
<accession>A0A9W8WI21</accession>
<dbReference type="Pfam" id="PF13302">
    <property type="entry name" value="Acetyltransf_3"/>
    <property type="match status" value="1"/>
</dbReference>
<dbReference type="SUPFAM" id="SSF55729">
    <property type="entry name" value="Acyl-CoA N-acyltransferases (Nat)"/>
    <property type="match status" value="1"/>
</dbReference>
<evidence type="ECO:0000313" key="6">
    <source>
        <dbReference type="Proteomes" id="UP001140502"/>
    </source>
</evidence>
<proteinExistence type="inferred from homology"/>
<feature type="domain" description="N-acetyltransferase" evidence="4">
    <location>
        <begin position="28"/>
        <end position="200"/>
    </location>
</feature>
<dbReference type="InterPro" id="IPR051531">
    <property type="entry name" value="N-acetyltransferase"/>
</dbReference>
<dbReference type="PANTHER" id="PTHR43792:SF8">
    <property type="entry name" value="[RIBOSOMAL PROTEIN US5]-ALANINE N-ACETYLTRANSFERASE"/>
    <property type="match status" value="1"/>
</dbReference>
<evidence type="ECO:0000313" key="5">
    <source>
        <dbReference type="EMBL" id="KAJ4326482.1"/>
    </source>
</evidence>
<dbReference type="InterPro" id="IPR016181">
    <property type="entry name" value="Acyl_CoA_acyltransferase"/>
</dbReference>
<name>A0A9W8WI21_9HYPO</name>
<reference evidence="5" key="1">
    <citation type="submission" date="2022-10" db="EMBL/GenBank/DDBJ databases">
        <title>Tapping the CABI collections for fungal endophytes: first genome assemblies for Collariella, Neodidymelliopsis, Ascochyta clinopodiicola, Didymella pomorum, Didymosphaeria variabile, Neocosmospora piperis and Neocucurbitaria cava.</title>
        <authorList>
            <person name="Hill R."/>
        </authorList>
    </citation>
    <scope>NUCLEOTIDE SEQUENCE</scope>
    <source>
        <strain evidence="5">IMI 366586</strain>
    </source>
</reference>
<evidence type="ECO:0000259" key="4">
    <source>
        <dbReference type="PROSITE" id="PS51186"/>
    </source>
</evidence>
<dbReference type="Proteomes" id="UP001140502">
    <property type="component" value="Unassembled WGS sequence"/>
</dbReference>
<dbReference type="GO" id="GO:0016747">
    <property type="term" value="F:acyltransferase activity, transferring groups other than amino-acyl groups"/>
    <property type="evidence" value="ECO:0007669"/>
    <property type="project" value="InterPro"/>
</dbReference>
<dbReference type="AlphaFoldDB" id="A0A9W8WI21"/>